<dbReference type="EMBL" id="CP022743">
    <property type="protein sequence ID" value="ASU35021.1"/>
    <property type="molecule type" value="Genomic_DNA"/>
</dbReference>
<dbReference type="AlphaFoldDB" id="A0A223NZL9"/>
<keyword evidence="2" id="KW-1185">Reference proteome</keyword>
<dbReference type="KEGG" id="muc:MuYL_3136"/>
<proteinExistence type="predicted"/>
<dbReference type="Proteomes" id="UP000215002">
    <property type="component" value="Chromosome"/>
</dbReference>
<accession>A0A223NZL9</accession>
<gene>
    <name evidence="1" type="ORF">MuYL_3136</name>
</gene>
<reference evidence="1 2" key="1">
    <citation type="submission" date="2017-08" db="EMBL/GenBank/DDBJ databases">
        <title>Complete genome sequence of Mucilaginibacter sp. strain BJC16-A31.</title>
        <authorList>
            <consortium name="Henan University of Science and Technology"/>
            <person name="You X."/>
        </authorList>
    </citation>
    <scope>NUCLEOTIDE SEQUENCE [LARGE SCALE GENOMIC DNA]</scope>
    <source>
        <strain evidence="1 2">BJC16-A31</strain>
    </source>
</reference>
<evidence type="ECO:0000313" key="2">
    <source>
        <dbReference type="Proteomes" id="UP000215002"/>
    </source>
</evidence>
<organism evidence="1 2">
    <name type="scientific">Mucilaginibacter xinganensis</name>
    <dbReference type="NCBI Taxonomy" id="1234841"/>
    <lineage>
        <taxon>Bacteria</taxon>
        <taxon>Pseudomonadati</taxon>
        <taxon>Bacteroidota</taxon>
        <taxon>Sphingobacteriia</taxon>
        <taxon>Sphingobacteriales</taxon>
        <taxon>Sphingobacteriaceae</taxon>
        <taxon>Mucilaginibacter</taxon>
    </lineage>
</organism>
<evidence type="ECO:0000313" key="1">
    <source>
        <dbReference type="EMBL" id="ASU35021.1"/>
    </source>
</evidence>
<protein>
    <submittedName>
        <fullName evidence="1">Uncharacterized protein</fullName>
    </submittedName>
</protein>
<sequence>MFFNFCAFSYYKCMFSKKIRIFLTFYDEICKNNLNSHQYL</sequence>
<name>A0A223NZL9_9SPHI</name>